<feature type="region of interest" description="Disordered" evidence="5">
    <location>
        <begin position="292"/>
        <end position="322"/>
    </location>
</feature>
<dbReference type="PANTHER" id="PTHR15090">
    <property type="entry name" value="SEQUESTOSOME 1-RELATED"/>
    <property type="match status" value="1"/>
</dbReference>
<keyword evidence="3" id="KW-0862">Zinc</keyword>
<dbReference type="InterPro" id="IPR000433">
    <property type="entry name" value="Znf_ZZ"/>
</dbReference>
<dbReference type="KEGG" id="pco:PHACADRAFT_262870"/>
<organism evidence="7 8">
    <name type="scientific">Phanerochaete carnosa (strain HHB-10118-sp)</name>
    <name type="common">White-rot fungus</name>
    <name type="synonym">Peniophora carnosa</name>
    <dbReference type="NCBI Taxonomy" id="650164"/>
    <lineage>
        <taxon>Eukaryota</taxon>
        <taxon>Fungi</taxon>
        <taxon>Dikarya</taxon>
        <taxon>Basidiomycota</taxon>
        <taxon>Agaricomycotina</taxon>
        <taxon>Agaricomycetes</taxon>
        <taxon>Polyporales</taxon>
        <taxon>Phanerochaetaceae</taxon>
        <taxon>Phanerochaete</taxon>
    </lineage>
</organism>
<evidence type="ECO:0000256" key="5">
    <source>
        <dbReference type="SAM" id="MobiDB-lite"/>
    </source>
</evidence>
<keyword evidence="2 4" id="KW-0863">Zinc-finger</keyword>
<evidence type="ECO:0000256" key="3">
    <source>
        <dbReference type="ARBA" id="ARBA00022833"/>
    </source>
</evidence>
<dbReference type="AlphaFoldDB" id="K5WL15"/>
<proteinExistence type="predicted"/>
<dbReference type="Gene3D" id="3.30.60.90">
    <property type="match status" value="4"/>
</dbReference>
<reference evidence="7 8" key="1">
    <citation type="journal article" date="2012" name="BMC Genomics">
        <title>Comparative genomics of the white-rot fungi, Phanerochaete carnosa and P. chrysosporium, to elucidate the genetic basis of the distinct wood types they colonize.</title>
        <authorList>
            <person name="Suzuki H."/>
            <person name="MacDonald J."/>
            <person name="Syed K."/>
            <person name="Salamov A."/>
            <person name="Hori C."/>
            <person name="Aerts A."/>
            <person name="Henrissat B."/>
            <person name="Wiebenga A."/>
            <person name="vanKuyk P.A."/>
            <person name="Barry K."/>
            <person name="Lindquist E."/>
            <person name="LaButti K."/>
            <person name="Lapidus A."/>
            <person name="Lucas S."/>
            <person name="Coutinho P."/>
            <person name="Gong Y."/>
            <person name="Samejima M."/>
            <person name="Mahadevan R."/>
            <person name="Abou-Zaid M."/>
            <person name="de Vries R.P."/>
            <person name="Igarashi K."/>
            <person name="Yadav J.S."/>
            <person name="Grigoriev I.V."/>
            <person name="Master E.R."/>
        </authorList>
    </citation>
    <scope>NUCLEOTIDE SEQUENCE [LARGE SCALE GENOMIC DNA]</scope>
    <source>
        <strain evidence="7 8">HHB-10118-sp</strain>
    </source>
</reference>
<dbReference type="HOGENOM" id="CLU_863583_0_0_1"/>
<evidence type="ECO:0000256" key="1">
    <source>
        <dbReference type="ARBA" id="ARBA00022723"/>
    </source>
</evidence>
<feature type="domain" description="ZZ-type" evidence="6">
    <location>
        <begin position="159"/>
        <end position="214"/>
    </location>
</feature>
<dbReference type="Pfam" id="PF00569">
    <property type="entry name" value="ZZ"/>
    <property type="match status" value="3"/>
</dbReference>
<dbReference type="CDD" id="cd02249">
    <property type="entry name" value="ZZ"/>
    <property type="match status" value="1"/>
</dbReference>
<dbReference type="SMART" id="SM00291">
    <property type="entry name" value="ZnF_ZZ"/>
    <property type="match status" value="4"/>
</dbReference>
<dbReference type="GO" id="GO:0008270">
    <property type="term" value="F:zinc ion binding"/>
    <property type="evidence" value="ECO:0007669"/>
    <property type="project" value="UniProtKB-KW"/>
</dbReference>
<gene>
    <name evidence="7" type="ORF">PHACADRAFT_262870</name>
</gene>
<dbReference type="RefSeq" id="XP_007400127.1">
    <property type="nucleotide sequence ID" value="XM_007400065.1"/>
</dbReference>
<dbReference type="EMBL" id="JH930477">
    <property type="protein sequence ID" value="EKM50962.1"/>
    <property type="molecule type" value="Genomic_DNA"/>
</dbReference>
<dbReference type="PROSITE" id="PS50135">
    <property type="entry name" value="ZF_ZZ_2"/>
    <property type="match status" value="2"/>
</dbReference>
<evidence type="ECO:0000256" key="2">
    <source>
        <dbReference type="ARBA" id="ARBA00022771"/>
    </source>
</evidence>
<name>K5WL15_PHACS</name>
<evidence type="ECO:0000259" key="6">
    <source>
        <dbReference type="PROSITE" id="PS50135"/>
    </source>
</evidence>
<dbReference type="Proteomes" id="UP000008370">
    <property type="component" value="Unassembled WGS sequence"/>
</dbReference>
<evidence type="ECO:0000313" key="8">
    <source>
        <dbReference type="Proteomes" id="UP000008370"/>
    </source>
</evidence>
<dbReference type="InterPro" id="IPR043145">
    <property type="entry name" value="Znf_ZZ_sf"/>
</dbReference>
<dbReference type="InParanoid" id="K5WL15"/>
<dbReference type="PANTHER" id="PTHR15090:SF8">
    <property type="entry name" value="ZZ-TYPE ZINC FINGER-CONTAINING PROTEIN"/>
    <property type="match status" value="1"/>
</dbReference>
<dbReference type="InterPro" id="IPR052260">
    <property type="entry name" value="Autophagy_Rcpt_SigReg"/>
</dbReference>
<feature type="compositionally biased region" description="Pro residues" evidence="5">
    <location>
        <begin position="309"/>
        <end position="322"/>
    </location>
</feature>
<evidence type="ECO:0000256" key="4">
    <source>
        <dbReference type="PROSITE-ProRule" id="PRU00228"/>
    </source>
</evidence>
<evidence type="ECO:0000313" key="7">
    <source>
        <dbReference type="EMBL" id="EKM50962.1"/>
    </source>
</evidence>
<accession>K5WL15</accession>
<dbReference type="STRING" id="650164.K5WL15"/>
<dbReference type="SUPFAM" id="SSF57850">
    <property type="entry name" value="RING/U-box"/>
    <property type="match status" value="4"/>
</dbReference>
<sequence length="322" mass="35575">MPGLAVLSEGWGPSSSGEASAHYGIHCDGCRTNPIVGVRYKCSTCDDFDYCSSCMIMFRGAHNPHHVFKSIEAPGSMDGFGRSTSLRSSETTCDGCSRRIVGPFHKCLDCPSFSYCGPCANSSQKRKLHNPQHSFFPVQSRMDMSTFLGVQAARRRVEHFGVTCDGCRQRIHGVRHKCLHCTDFDFCDKCLSNSVVREQHGFHHQFYPVDSPGDLTGYDRVRSTLPHTPAANVHRAFCDGCENRIVGTRHKCLVCRDFDFCDACVANPALRTLHDVTHALFPIVAASDTEAYDSARRRSGGDPVHAYDAPPPYIPPTPVENP</sequence>
<dbReference type="OrthoDB" id="3350428at2759"/>
<protein>
    <recommendedName>
        <fullName evidence="6">ZZ-type domain-containing protein</fullName>
    </recommendedName>
</protein>
<keyword evidence="8" id="KW-1185">Reference proteome</keyword>
<keyword evidence="1" id="KW-0479">Metal-binding</keyword>
<dbReference type="GeneID" id="18918403"/>
<feature type="domain" description="ZZ-type" evidence="6">
    <location>
        <begin position="22"/>
        <end position="76"/>
    </location>
</feature>